<dbReference type="Proteomes" id="UP000824120">
    <property type="component" value="Chromosome 8"/>
</dbReference>
<accession>A0A9J5XUI8</accession>
<organism evidence="2 3">
    <name type="scientific">Solanum commersonii</name>
    <name type="common">Commerson's wild potato</name>
    <name type="synonym">Commerson's nightshade</name>
    <dbReference type="NCBI Taxonomy" id="4109"/>
    <lineage>
        <taxon>Eukaryota</taxon>
        <taxon>Viridiplantae</taxon>
        <taxon>Streptophyta</taxon>
        <taxon>Embryophyta</taxon>
        <taxon>Tracheophyta</taxon>
        <taxon>Spermatophyta</taxon>
        <taxon>Magnoliopsida</taxon>
        <taxon>eudicotyledons</taxon>
        <taxon>Gunneridae</taxon>
        <taxon>Pentapetalae</taxon>
        <taxon>asterids</taxon>
        <taxon>lamiids</taxon>
        <taxon>Solanales</taxon>
        <taxon>Solanaceae</taxon>
        <taxon>Solanoideae</taxon>
        <taxon>Solaneae</taxon>
        <taxon>Solanum</taxon>
    </lineage>
</organism>
<dbReference type="AlphaFoldDB" id="A0A9J5XUI8"/>
<feature type="compositionally biased region" description="Basic and acidic residues" evidence="1">
    <location>
        <begin position="81"/>
        <end position="90"/>
    </location>
</feature>
<sequence>HLNTFVELELAFEASIVSLRIFDNELVSSNASFISIIDVLNPAECSSVLSLKGEGQVCDEKEQLTHHRVVSRSNTLPPNASKRENDEGKSRKAMNQTKWWIAEVFGDIVLELEDLKIFNSKKLEVGLEESLSLT</sequence>
<feature type="region of interest" description="Disordered" evidence="1">
    <location>
        <begin position="66"/>
        <end position="93"/>
    </location>
</feature>
<proteinExistence type="predicted"/>
<gene>
    <name evidence="2" type="ORF">H5410_041916</name>
</gene>
<evidence type="ECO:0000313" key="3">
    <source>
        <dbReference type="Proteomes" id="UP000824120"/>
    </source>
</evidence>
<name>A0A9J5XUI8_SOLCO</name>
<protein>
    <submittedName>
        <fullName evidence="2">Uncharacterized protein</fullName>
    </submittedName>
</protein>
<evidence type="ECO:0000313" key="2">
    <source>
        <dbReference type="EMBL" id="KAG5591402.1"/>
    </source>
</evidence>
<reference evidence="2 3" key="1">
    <citation type="submission" date="2020-09" db="EMBL/GenBank/DDBJ databases">
        <title>De no assembly of potato wild relative species, Solanum commersonii.</title>
        <authorList>
            <person name="Cho K."/>
        </authorList>
    </citation>
    <scope>NUCLEOTIDE SEQUENCE [LARGE SCALE GENOMIC DNA]</scope>
    <source>
        <strain evidence="2">LZ3.2</strain>
        <tissue evidence="2">Leaf</tissue>
    </source>
</reference>
<dbReference type="EMBL" id="JACXVP010000008">
    <property type="protein sequence ID" value="KAG5591402.1"/>
    <property type="molecule type" value="Genomic_DNA"/>
</dbReference>
<keyword evidence="3" id="KW-1185">Reference proteome</keyword>
<evidence type="ECO:0000256" key="1">
    <source>
        <dbReference type="SAM" id="MobiDB-lite"/>
    </source>
</evidence>
<feature type="non-terminal residue" evidence="2">
    <location>
        <position position="1"/>
    </location>
</feature>
<comment type="caution">
    <text evidence="2">The sequence shown here is derived from an EMBL/GenBank/DDBJ whole genome shotgun (WGS) entry which is preliminary data.</text>
</comment>